<sequence>MGFLGLGEPSLGTAIIFLGAWINRDFTTPFRRYNHCNDSTDVEHKPVVGSPMANFEPPISNRQGRWRQREISLLGFCKVIDTPNTGVFQTRLLSKVLLRFPFIVEIIYWALIYGIYQMGRALLAERLNGSTVEVARHHALQVIRLEEKLHMFWEPDIQRFFLQYPGIMYWINRIYSFVHLPATITFLVGLYWFAITRNRAHATWSDPVSGPYLYESKRRTLAICNLLAFCVFSTWPCMPPRLLGDSEAAGATAESSRSYGFVDTVHGSNGALSVFNTRRWTNQLAAMPSLHFGYSLLVGLTVMQLPIAHPGRSYRLSLPLPFSKPGFEAFTVTFRTPSLAKLMCQVLGFLYPALILTVIVATANHFIMDAVAGATICLLAHRHNEFMLNFLPLEDCFLWCLRIHKPVQETVRLPKDLDCT</sequence>
<dbReference type="InterPro" id="IPR026841">
    <property type="entry name" value="Aur1/Ipt1"/>
</dbReference>
<evidence type="ECO:0000259" key="6">
    <source>
        <dbReference type="Pfam" id="PF14378"/>
    </source>
</evidence>
<dbReference type="CDD" id="cd03386">
    <property type="entry name" value="PAP2_Aur1_like"/>
    <property type="match status" value="1"/>
</dbReference>
<dbReference type="GeneID" id="25329580"/>
<comment type="subcellular location">
    <subcellularLocation>
        <location evidence="1">Membrane</location>
        <topology evidence="1">Multi-pass membrane protein</topology>
    </subcellularLocation>
</comment>
<dbReference type="HOGENOM" id="CLU_035756_0_0_1"/>
<evidence type="ECO:0000256" key="1">
    <source>
        <dbReference type="ARBA" id="ARBA00004141"/>
    </source>
</evidence>
<feature type="transmembrane region" description="Helical" evidence="5">
    <location>
        <begin position="349"/>
        <end position="380"/>
    </location>
</feature>
<accession>A0A0D2EJ07</accession>
<evidence type="ECO:0000256" key="2">
    <source>
        <dbReference type="ARBA" id="ARBA00022692"/>
    </source>
</evidence>
<evidence type="ECO:0000256" key="4">
    <source>
        <dbReference type="ARBA" id="ARBA00023136"/>
    </source>
</evidence>
<evidence type="ECO:0000313" key="7">
    <source>
        <dbReference type="EMBL" id="KIW55388.1"/>
    </source>
</evidence>
<dbReference type="EMBL" id="KN847320">
    <property type="protein sequence ID" value="KIW55388.1"/>
    <property type="molecule type" value="Genomic_DNA"/>
</dbReference>
<organism evidence="7 8">
    <name type="scientific">Exophiala xenobiotica</name>
    <dbReference type="NCBI Taxonomy" id="348802"/>
    <lineage>
        <taxon>Eukaryota</taxon>
        <taxon>Fungi</taxon>
        <taxon>Dikarya</taxon>
        <taxon>Ascomycota</taxon>
        <taxon>Pezizomycotina</taxon>
        <taxon>Eurotiomycetes</taxon>
        <taxon>Chaetothyriomycetidae</taxon>
        <taxon>Chaetothyriales</taxon>
        <taxon>Herpotrichiellaceae</taxon>
        <taxon>Exophiala</taxon>
    </lineage>
</organism>
<keyword evidence="2 5" id="KW-0812">Transmembrane</keyword>
<evidence type="ECO:0000256" key="3">
    <source>
        <dbReference type="ARBA" id="ARBA00022989"/>
    </source>
</evidence>
<feature type="domain" description="Inositolphosphotransferase Aur1/Ipt1" evidence="6">
    <location>
        <begin position="342"/>
        <end position="381"/>
    </location>
</feature>
<keyword evidence="8" id="KW-1185">Reference proteome</keyword>
<evidence type="ECO:0000256" key="5">
    <source>
        <dbReference type="SAM" id="Phobius"/>
    </source>
</evidence>
<protein>
    <recommendedName>
        <fullName evidence="6">Inositolphosphotransferase Aur1/Ipt1 domain-containing protein</fullName>
    </recommendedName>
</protein>
<dbReference type="PANTHER" id="PTHR31310">
    <property type="match status" value="1"/>
</dbReference>
<proteinExistence type="predicted"/>
<dbReference type="Proteomes" id="UP000054342">
    <property type="component" value="Unassembled WGS sequence"/>
</dbReference>
<feature type="transmembrane region" description="Helical" evidence="5">
    <location>
        <begin position="284"/>
        <end position="307"/>
    </location>
</feature>
<dbReference type="InterPro" id="IPR052185">
    <property type="entry name" value="IPC_Synthase-Related"/>
</dbReference>
<reference evidence="7 8" key="1">
    <citation type="submission" date="2015-01" db="EMBL/GenBank/DDBJ databases">
        <title>The Genome Sequence of Exophiala xenobiotica CBS118157.</title>
        <authorList>
            <consortium name="The Broad Institute Genomics Platform"/>
            <person name="Cuomo C."/>
            <person name="de Hoog S."/>
            <person name="Gorbushina A."/>
            <person name="Stielow B."/>
            <person name="Teixiera M."/>
            <person name="Abouelleil A."/>
            <person name="Chapman S.B."/>
            <person name="Priest M."/>
            <person name="Young S.K."/>
            <person name="Wortman J."/>
            <person name="Nusbaum C."/>
            <person name="Birren B."/>
        </authorList>
    </citation>
    <scope>NUCLEOTIDE SEQUENCE [LARGE SCALE GENOMIC DNA]</scope>
    <source>
        <strain evidence="7 8">CBS 118157</strain>
    </source>
</reference>
<feature type="transmembrane region" description="Helical" evidence="5">
    <location>
        <begin position="6"/>
        <end position="23"/>
    </location>
</feature>
<dbReference type="OrthoDB" id="2566866at2759"/>
<feature type="transmembrane region" description="Helical" evidence="5">
    <location>
        <begin position="174"/>
        <end position="194"/>
    </location>
</feature>
<keyword evidence="3 5" id="KW-1133">Transmembrane helix</keyword>
<gene>
    <name evidence="7" type="ORF">PV05_07672</name>
</gene>
<evidence type="ECO:0000313" key="8">
    <source>
        <dbReference type="Proteomes" id="UP000054342"/>
    </source>
</evidence>
<keyword evidence="4 5" id="KW-0472">Membrane</keyword>
<name>A0A0D2EJ07_9EURO</name>
<dbReference type="Pfam" id="PF14378">
    <property type="entry name" value="PAP2_3"/>
    <property type="match status" value="3"/>
</dbReference>
<feature type="domain" description="Inositolphosphotransferase Aur1/Ipt1" evidence="6">
    <location>
        <begin position="211"/>
        <end position="304"/>
    </location>
</feature>
<dbReference type="PANTHER" id="PTHR31310:SF7">
    <property type="entry name" value="PA-PHOSPHATASE RELATED-FAMILY PROTEIN DDB_G0268928"/>
    <property type="match status" value="1"/>
</dbReference>
<feature type="transmembrane region" description="Helical" evidence="5">
    <location>
        <begin position="96"/>
        <end position="116"/>
    </location>
</feature>
<dbReference type="GO" id="GO:0016020">
    <property type="term" value="C:membrane"/>
    <property type="evidence" value="ECO:0007669"/>
    <property type="project" value="UniProtKB-SubCell"/>
</dbReference>
<feature type="domain" description="Inositolphosphotransferase Aur1/Ipt1" evidence="6">
    <location>
        <begin position="141"/>
        <end position="204"/>
    </location>
</feature>
<dbReference type="RefSeq" id="XP_013315972.1">
    <property type="nucleotide sequence ID" value="XM_013460518.1"/>
</dbReference>
<dbReference type="AlphaFoldDB" id="A0A0D2EJ07"/>